<organism evidence="1 2">
    <name type="scientific">Streptomyces anulatus</name>
    <name type="common">Streptomyces chrysomallus</name>
    <dbReference type="NCBI Taxonomy" id="1892"/>
    <lineage>
        <taxon>Bacteria</taxon>
        <taxon>Bacillati</taxon>
        <taxon>Actinomycetota</taxon>
        <taxon>Actinomycetes</taxon>
        <taxon>Kitasatosporales</taxon>
        <taxon>Streptomycetaceae</taxon>
        <taxon>Streptomyces</taxon>
    </lineage>
</organism>
<dbReference type="Proteomes" id="UP000470951">
    <property type="component" value="Unassembled WGS sequence"/>
</dbReference>
<reference evidence="1 2" key="1">
    <citation type="submission" date="2020-01" db="EMBL/GenBank/DDBJ databases">
        <title>Insect and environment-associated Actinomycetes.</title>
        <authorList>
            <person name="Currrie C."/>
            <person name="Chevrette M."/>
            <person name="Carlson C."/>
            <person name="Stubbendieck R."/>
            <person name="Wendt-Pienkowski E."/>
        </authorList>
    </citation>
    <scope>NUCLEOTIDE SEQUENCE [LARGE SCALE GENOMIC DNA]</scope>
    <source>
        <strain evidence="1 2">SID7903</strain>
    </source>
</reference>
<name>A0A7K3R2W9_STRAQ</name>
<proteinExistence type="predicted"/>
<sequence>MKVLVQPPSSRIDLPPRWSRRIAAYSSTFDIRGMTRTFHQEHPDAALARTPAPPELINITGLWFWAPPKPVDK</sequence>
<accession>A0A7K3R2W9</accession>
<protein>
    <submittedName>
        <fullName evidence="1">Uncharacterized protein</fullName>
    </submittedName>
</protein>
<dbReference type="EMBL" id="JAAGMS010000001">
    <property type="protein sequence ID" value="NEB96504.1"/>
    <property type="molecule type" value="Genomic_DNA"/>
</dbReference>
<evidence type="ECO:0000313" key="2">
    <source>
        <dbReference type="Proteomes" id="UP000470951"/>
    </source>
</evidence>
<dbReference type="AlphaFoldDB" id="A0A7K3R2W9"/>
<evidence type="ECO:0000313" key="1">
    <source>
        <dbReference type="EMBL" id="NEB96504.1"/>
    </source>
</evidence>
<comment type="caution">
    <text evidence="1">The sequence shown here is derived from an EMBL/GenBank/DDBJ whole genome shotgun (WGS) entry which is preliminary data.</text>
</comment>
<gene>
    <name evidence="1" type="ORF">G3I58_00515</name>
</gene>
<dbReference type="RefSeq" id="WP_164268781.1">
    <property type="nucleotide sequence ID" value="NZ_JAAGMS010000001.1"/>
</dbReference>